<organism evidence="14 15">
    <name type="scientific">Holtiella tumoricola</name>
    <dbReference type="NCBI Taxonomy" id="3018743"/>
    <lineage>
        <taxon>Bacteria</taxon>
        <taxon>Bacillati</taxon>
        <taxon>Bacillota</taxon>
        <taxon>Clostridia</taxon>
        <taxon>Lachnospirales</taxon>
        <taxon>Cellulosilyticaceae</taxon>
        <taxon>Holtiella</taxon>
    </lineage>
</organism>
<feature type="active site" description="Proton acceptor" evidence="12">
    <location>
        <position position="240"/>
    </location>
</feature>
<evidence type="ECO:0000256" key="5">
    <source>
        <dbReference type="ARBA" id="ARBA00022723"/>
    </source>
</evidence>
<comment type="subunit">
    <text evidence="12">Homodimer.</text>
</comment>
<dbReference type="PROSITE" id="PS00583">
    <property type="entry name" value="PFKB_KINASES_1"/>
    <property type="match status" value="1"/>
</dbReference>
<evidence type="ECO:0000256" key="4">
    <source>
        <dbReference type="ARBA" id="ARBA00022679"/>
    </source>
</evidence>
<feature type="domain" description="Carbohydrate kinase PfkB" evidence="13">
    <location>
        <begin position="2"/>
        <end position="282"/>
    </location>
</feature>
<dbReference type="AlphaFoldDB" id="A0AA42J1Y4"/>
<accession>A0AA42J1Y4</accession>
<dbReference type="EMBL" id="JAQIFT010000049">
    <property type="protein sequence ID" value="MDA3732646.1"/>
    <property type="molecule type" value="Genomic_DNA"/>
</dbReference>
<dbReference type="CDD" id="cd01174">
    <property type="entry name" value="ribokinase"/>
    <property type="match status" value="1"/>
</dbReference>
<comment type="activity regulation">
    <text evidence="12">Activated by a monovalent cation that binds near, but not in, the active site. The most likely occupant of the site in vivo is potassium. Ion binding induces a conformational change that may alter substrate affinity.</text>
</comment>
<keyword evidence="10 12" id="KW-0630">Potassium</keyword>
<dbReference type="InterPro" id="IPR002139">
    <property type="entry name" value="Ribo/fructo_kinase"/>
</dbReference>
<feature type="binding site" evidence="12">
    <location>
        <begin position="9"/>
        <end position="11"/>
    </location>
    <ligand>
        <name>substrate</name>
    </ligand>
</feature>
<dbReference type="Proteomes" id="UP001169242">
    <property type="component" value="Unassembled WGS sequence"/>
</dbReference>
<dbReference type="SUPFAM" id="SSF53613">
    <property type="entry name" value="Ribokinase-like"/>
    <property type="match status" value="1"/>
</dbReference>
<evidence type="ECO:0000256" key="1">
    <source>
        <dbReference type="ARBA" id="ARBA00005380"/>
    </source>
</evidence>
<keyword evidence="8 12" id="KW-0067">ATP-binding</keyword>
<dbReference type="PRINTS" id="PR00990">
    <property type="entry name" value="RIBOKINASE"/>
</dbReference>
<evidence type="ECO:0000256" key="8">
    <source>
        <dbReference type="ARBA" id="ARBA00022840"/>
    </source>
</evidence>
<dbReference type="PROSITE" id="PS00584">
    <property type="entry name" value="PFKB_KINASES_2"/>
    <property type="match status" value="1"/>
</dbReference>
<keyword evidence="6 12" id="KW-0547">Nucleotide-binding</keyword>
<comment type="function">
    <text evidence="12">Catalyzes the phosphorylation of ribose at O-5 in a reaction requiring ATP and magnesium. The resulting D-ribose-5-phosphate can then be used either for sythesis of nucleotides, histidine, and tryptophan, or as a component of the pentose phosphate pathway.</text>
</comment>
<keyword evidence="9 12" id="KW-0460">Magnesium</keyword>
<feature type="binding site" evidence="12">
    <location>
        <position position="136"/>
    </location>
    <ligand>
        <name>substrate</name>
    </ligand>
</feature>
<evidence type="ECO:0000259" key="13">
    <source>
        <dbReference type="Pfam" id="PF00294"/>
    </source>
</evidence>
<comment type="similarity">
    <text evidence="1">Belongs to the carbohydrate kinase pfkB family.</text>
</comment>
<dbReference type="InterPro" id="IPR029056">
    <property type="entry name" value="Ribokinase-like"/>
</dbReference>
<comment type="caution">
    <text evidence="14">The sequence shown here is derived from an EMBL/GenBank/DDBJ whole genome shotgun (WGS) entry which is preliminary data.</text>
</comment>
<sequence length="294" mass="31530">MIVVVGSLNIDLVVEVERRPEKGETLSGRDFHTFPGGKGANQAVTIGRLGETCAMLGCIGQDTNGKLMYEVLQKEGLELAYLKQVEGPNGVAVITLSEQDNSIIVVPGANQSVTVDYIEANRKIIEAADLVVTQLEIPLEAVCYLGEMTSKKGIPLILNPAPAQVLPKALIEQCTYLTPNEHECKILFGQEESLEACLKKYPNKLIVTQGAQGVSFYDGKEVVNVPAYKMEVVDTTGAGDTFNGALAYQLAQGTGLREAIDFANLAAGLSVTQLSAQGGMPTLEQIKAYRNNVK</sequence>
<feature type="binding site" evidence="12">
    <location>
        <begin position="37"/>
        <end position="41"/>
    </location>
    <ligand>
        <name>substrate</name>
    </ligand>
</feature>
<keyword evidence="4 12" id="KW-0808">Transferase</keyword>
<dbReference type="InterPro" id="IPR011877">
    <property type="entry name" value="Ribokinase"/>
</dbReference>
<comment type="cofactor">
    <cofactor evidence="12">
        <name>Mg(2+)</name>
        <dbReference type="ChEBI" id="CHEBI:18420"/>
    </cofactor>
    <text evidence="12">Requires a divalent cation, most likely magnesium in vivo, as an electrophilic catalyst to aid phosphoryl group transfer. It is the chelate of the metal and the nucleotide that is the actual substrate.</text>
</comment>
<feature type="binding site" evidence="12">
    <location>
        <position position="180"/>
    </location>
    <ligand>
        <name>ATP</name>
        <dbReference type="ChEBI" id="CHEBI:30616"/>
    </ligand>
</feature>
<keyword evidence="11 12" id="KW-0119">Carbohydrate metabolism</keyword>
<evidence type="ECO:0000256" key="6">
    <source>
        <dbReference type="ARBA" id="ARBA00022741"/>
    </source>
</evidence>
<dbReference type="NCBIfam" id="TIGR02152">
    <property type="entry name" value="D_ribokin_bact"/>
    <property type="match status" value="1"/>
</dbReference>
<dbReference type="RefSeq" id="WP_271012692.1">
    <property type="nucleotide sequence ID" value="NZ_JAQIFT010000049.1"/>
</dbReference>
<dbReference type="PANTHER" id="PTHR10584">
    <property type="entry name" value="SUGAR KINASE"/>
    <property type="match status" value="1"/>
</dbReference>
<dbReference type="HAMAP" id="MF_01987">
    <property type="entry name" value="Ribokinase"/>
    <property type="match status" value="1"/>
</dbReference>
<name>A0AA42J1Y4_9FIRM</name>
<feature type="binding site" evidence="12">
    <location>
        <begin position="208"/>
        <end position="213"/>
    </location>
    <ligand>
        <name>ATP</name>
        <dbReference type="ChEBI" id="CHEBI:30616"/>
    </ligand>
</feature>
<keyword evidence="7 12" id="KW-0418">Kinase</keyword>
<feature type="binding site" evidence="12">
    <location>
        <position position="236"/>
    </location>
    <ligand>
        <name>K(+)</name>
        <dbReference type="ChEBI" id="CHEBI:29103"/>
    </ligand>
</feature>
<comment type="catalytic activity">
    <reaction evidence="12">
        <text>D-ribose + ATP = D-ribose 5-phosphate + ADP + H(+)</text>
        <dbReference type="Rhea" id="RHEA:13697"/>
        <dbReference type="ChEBI" id="CHEBI:15378"/>
        <dbReference type="ChEBI" id="CHEBI:30616"/>
        <dbReference type="ChEBI" id="CHEBI:47013"/>
        <dbReference type="ChEBI" id="CHEBI:78346"/>
        <dbReference type="ChEBI" id="CHEBI:456216"/>
        <dbReference type="EC" id="2.7.1.15"/>
    </reaction>
</comment>
<dbReference type="GO" id="GO:0019303">
    <property type="term" value="P:D-ribose catabolic process"/>
    <property type="evidence" value="ECO:0007669"/>
    <property type="project" value="UniProtKB-UniRule"/>
</dbReference>
<comment type="pathway">
    <text evidence="12">Carbohydrate metabolism; D-ribose degradation; D-ribose 5-phosphate from beta-D-ribopyranose: step 2/2.</text>
</comment>
<evidence type="ECO:0000256" key="11">
    <source>
        <dbReference type="ARBA" id="ARBA00023277"/>
    </source>
</evidence>
<dbReference type="GO" id="GO:0005524">
    <property type="term" value="F:ATP binding"/>
    <property type="evidence" value="ECO:0007669"/>
    <property type="project" value="UniProtKB-UniRule"/>
</dbReference>
<dbReference type="InterPro" id="IPR002173">
    <property type="entry name" value="Carboh/pur_kinase_PfkB_CS"/>
</dbReference>
<feature type="binding site" evidence="12">
    <location>
        <begin position="239"/>
        <end position="240"/>
    </location>
    <ligand>
        <name>ATP</name>
        <dbReference type="ChEBI" id="CHEBI:30616"/>
    </ligand>
</feature>
<feature type="binding site" evidence="12">
    <location>
        <position position="273"/>
    </location>
    <ligand>
        <name>K(+)</name>
        <dbReference type="ChEBI" id="CHEBI:29103"/>
    </ligand>
</feature>
<evidence type="ECO:0000313" key="15">
    <source>
        <dbReference type="Proteomes" id="UP001169242"/>
    </source>
</evidence>
<evidence type="ECO:0000313" key="14">
    <source>
        <dbReference type="EMBL" id="MDA3732646.1"/>
    </source>
</evidence>
<dbReference type="Gene3D" id="3.40.1190.20">
    <property type="match status" value="1"/>
</dbReference>
<dbReference type="GO" id="GO:0046872">
    <property type="term" value="F:metal ion binding"/>
    <property type="evidence" value="ECO:0007669"/>
    <property type="project" value="UniProtKB-KW"/>
</dbReference>
<keyword evidence="12" id="KW-0963">Cytoplasm</keyword>
<dbReference type="GO" id="GO:0005829">
    <property type="term" value="C:cytosol"/>
    <property type="evidence" value="ECO:0007669"/>
    <property type="project" value="TreeGrafter"/>
</dbReference>
<reference evidence="14" key="1">
    <citation type="journal article" date="2023" name="Int. J. Syst. Evol. Microbiol.">
        <title>&lt;i&gt;Holtiella tumoricola&lt;/i&gt; gen. nov. sp. nov., isolated from a human clinical sample.</title>
        <authorList>
            <person name="Allen-Vercoe E."/>
            <person name="Daigneault M.C."/>
            <person name="Vancuren S.J."/>
            <person name="Cochrane K."/>
            <person name="O'Neal L.L."/>
            <person name="Sankaranarayanan K."/>
            <person name="Lawson P.A."/>
        </authorList>
    </citation>
    <scope>NUCLEOTIDE SEQUENCE</scope>
    <source>
        <strain evidence="14">CC70A</strain>
    </source>
</reference>
<keyword evidence="5 12" id="KW-0479">Metal-binding</keyword>
<feature type="binding site" evidence="12">
    <location>
        <position position="270"/>
    </location>
    <ligand>
        <name>K(+)</name>
        <dbReference type="ChEBI" id="CHEBI:29103"/>
    </ligand>
</feature>
<feature type="binding site" evidence="12">
    <location>
        <position position="234"/>
    </location>
    <ligand>
        <name>K(+)</name>
        <dbReference type="ChEBI" id="CHEBI:29103"/>
    </ligand>
</feature>
<dbReference type="InterPro" id="IPR011611">
    <property type="entry name" value="PfkB_dom"/>
</dbReference>
<evidence type="ECO:0000256" key="12">
    <source>
        <dbReference type="HAMAP-Rule" id="MF_01987"/>
    </source>
</evidence>
<keyword evidence="15" id="KW-1185">Reference proteome</keyword>
<gene>
    <name evidence="12 14" type="primary">rbsK</name>
    <name evidence="14" type="ORF">PBV87_14225</name>
</gene>
<evidence type="ECO:0000256" key="3">
    <source>
        <dbReference type="ARBA" id="ARBA00016943"/>
    </source>
</evidence>
<comment type="subcellular location">
    <subcellularLocation>
        <location evidence="12">Cytoplasm</location>
    </subcellularLocation>
</comment>
<dbReference type="PANTHER" id="PTHR10584:SF166">
    <property type="entry name" value="RIBOKINASE"/>
    <property type="match status" value="1"/>
</dbReference>
<dbReference type="Pfam" id="PF00294">
    <property type="entry name" value="PfkB"/>
    <property type="match status" value="1"/>
</dbReference>
<evidence type="ECO:0000256" key="9">
    <source>
        <dbReference type="ARBA" id="ARBA00022842"/>
    </source>
</evidence>
<comment type="similarity">
    <text evidence="12">Belongs to the carbohydrate kinase PfkB family. Ribokinase subfamily.</text>
</comment>
<feature type="binding site" evidence="12">
    <location>
        <position position="240"/>
    </location>
    <ligand>
        <name>substrate</name>
    </ligand>
</feature>
<protein>
    <recommendedName>
        <fullName evidence="3 12">Ribokinase</fullName>
        <shortName evidence="12">RK</shortName>
        <ecNumber evidence="2 12">2.7.1.15</ecNumber>
    </recommendedName>
</protein>
<evidence type="ECO:0000256" key="2">
    <source>
        <dbReference type="ARBA" id="ARBA00012035"/>
    </source>
</evidence>
<feature type="binding site" evidence="12">
    <location>
        <position position="264"/>
    </location>
    <ligand>
        <name>ATP</name>
        <dbReference type="ChEBI" id="CHEBI:30616"/>
    </ligand>
</feature>
<dbReference type="GO" id="GO:0004747">
    <property type="term" value="F:ribokinase activity"/>
    <property type="evidence" value="ECO:0007669"/>
    <property type="project" value="UniProtKB-UniRule"/>
</dbReference>
<proteinExistence type="inferred from homology"/>
<comment type="caution">
    <text evidence="12">Lacks conserved residue(s) required for the propagation of feature annotation.</text>
</comment>
<dbReference type="EC" id="2.7.1.15" evidence="2 12"/>
<evidence type="ECO:0000256" key="7">
    <source>
        <dbReference type="ARBA" id="ARBA00022777"/>
    </source>
</evidence>
<evidence type="ECO:0000256" key="10">
    <source>
        <dbReference type="ARBA" id="ARBA00022958"/>
    </source>
</evidence>